<dbReference type="AlphaFoldDB" id="A0AA88MM05"/>
<reference evidence="2" key="1">
    <citation type="submission" date="2023-07" db="EMBL/GenBank/DDBJ databases">
        <title>Chromosome-level Genome Assembly of Striped Snakehead (Channa striata).</title>
        <authorList>
            <person name="Liu H."/>
        </authorList>
    </citation>
    <scope>NUCLEOTIDE SEQUENCE</scope>
    <source>
        <strain evidence="2">Gz</strain>
        <tissue evidence="2">Muscle</tissue>
    </source>
</reference>
<evidence type="ECO:0000313" key="3">
    <source>
        <dbReference type="Proteomes" id="UP001187415"/>
    </source>
</evidence>
<keyword evidence="3" id="KW-1185">Reference proteome</keyword>
<sequence length="199" mass="21679">MDVKAEEEFENIDSEDGCVEVEATASSDHRTTANQISNYMITRARGNQIASTQQVSSYPLTRRAKANQSTASQQECSDNMAIGNQFGDIVTRGNQSVDDMTIGNQSSDDGMTRERLYTASPQTSGLTGLNDTMNQIPSASNDDYAAYLSIKDSISELSSDDEDLNKAIIASFESNTVSLRSQQHQENVLMSTTVAQIQP</sequence>
<feature type="compositionally biased region" description="Polar residues" evidence="1">
    <location>
        <begin position="93"/>
        <end position="109"/>
    </location>
</feature>
<gene>
    <name evidence="2" type="ORF">Q5P01_014211</name>
</gene>
<protein>
    <submittedName>
        <fullName evidence="2">Uncharacterized protein</fullName>
    </submittedName>
</protein>
<evidence type="ECO:0000313" key="2">
    <source>
        <dbReference type="EMBL" id="KAK2840471.1"/>
    </source>
</evidence>
<accession>A0AA88MM05</accession>
<dbReference type="EMBL" id="JAUPFM010000010">
    <property type="protein sequence ID" value="KAK2840471.1"/>
    <property type="molecule type" value="Genomic_DNA"/>
</dbReference>
<evidence type="ECO:0000256" key="1">
    <source>
        <dbReference type="SAM" id="MobiDB-lite"/>
    </source>
</evidence>
<dbReference type="Proteomes" id="UP001187415">
    <property type="component" value="Unassembled WGS sequence"/>
</dbReference>
<feature type="region of interest" description="Disordered" evidence="1">
    <location>
        <begin position="93"/>
        <end position="112"/>
    </location>
</feature>
<comment type="caution">
    <text evidence="2">The sequence shown here is derived from an EMBL/GenBank/DDBJ whole genome shotgun (WGS) entry which is preliminary data.</text>
</comment>
<organism evidence="2 3">
    <name type="scientific">Channa striata</name>
    <name type="common">Snakehead murrel</name>
    <name type="synonym">Ophicephalus striatus</name>
    <dbReference type="NCBI Taxonomy" id="64152"/>
    <lineage>
        <taxon>Eukaryota</taxon>
        <taxon>Metazoa</taxon>
        <taxon>Chordata</taxon>
        <taxon>Craniata</taxon>
        <taxon>Vertebrata</taxon>
        <taxon>Euteleostomi</taxon>
        <taxon>Actinopterygii</taxon>
        <taxon>Neopterygii</taxon>
        <taxon>Teleostei</taxon>
        <taxon>Neoteleostei</taxon>
        <taxon>Acanthomorphata</taxon>
        <taxon>Anabantaria</taxon>
        <taxon>Anabantiformes</taxon>
        <taxon>Channoidei</taxon>
        <taxon>Channidae</taxon>
        <taxon>Channa</taxon>
    </lineage>
</organism>
<name>A0AA88MM05_CHASR</name>
<proteinExistence type="predicted"/>